<organism evidence="2 3">
    <name type="scientific">Physocladia obscura</name>
    <dbReference type="NCBI Taxonomy" id="109957"/>
    <lineage>
        <taxon>Eukaryota</taxon>
        <taxon>Fungi</taxon>
        <taxon>Fungi incertae sedis</taxon>
        <taxon>Chytridiomycota</taxon>
        <taxon>Chytridiomycota incertae sedis</taxon>
        <taxon>Chytridiomycetes</taxon>
        <taxon>Chytridiales</taxon>
        <taxon>Chytriomycetaceae</taxon>
        <taxon>Physocladia</taxon>
    </lineage>
</organism>
<dbReference type="Proteomes" id="UP001211907">
    <property type="component" value="Unassembled WGS sequence"/>
</dbReference>
<gene>
    <name evidence="2" type="ORF">HK100_010739</name>
</gene>
<keyword evidence="3" id="KW-1185">Reference proteome</keyword>
<feature type="compositionally biased region" description="Low complexity" evidence="1">
    <location>
        <begin position="17"/>
        <end position="26"/>
    </location>
</feature>
<comment type="caution">
    <text evidence="2">The sequence shown here is derived from an EMBL/GenBank/DDBJ whole genome shotgun (WGS) entry which is preliminary data.</text>
</comment>
<feature type="region of interest" description="Disordered" evidence="1">
    <location>
        <begin position="1"/>
        <end position="34"/>
    </location>
</feature>
<dbReference type="EMBL" id="JADGJH010006029">
    <property type="protein sequence ID" value="KAJ3078401.1"/>
    <property type="molecule type" value="Genomic_DNA"/>
</dbReference>
<name>A0AAD5SNS5_9FUNG</name>
<accession>A0AAD5SNS5</accession>
<evidence type="ECO:0000313" key="3">
    <source>
        <dbReference type="Proteomes" id="UP001211907"/>
    </source>
</evidence>
<reference evidence="2" key="1">
    <citation type="submission" date="2020-05" db="EMBL/GenBank/DDBJ databases">
        <title>Phylogenomic resolution of chytrid fungi.</title>
        <authorList>
            <person name="Stajich J.E."/>
            <person name="Amses K."/>
            <person name="Simmons R."/>
            <person name="Seto K."/>
            <person name="Myers J."/>
            <person name="Bonds A."/>
            <person name="Quandt C.A."/>
            <person name="Barry K."/>
            <person name="Liu P."/>
            <person name="Grigoriev I."/>
            <person name="Longcore J.E."/>
            <person name="James T.Y."/>
        </authorList>
    </citation>
    <scope>NUCLEOTIDE SEQUENCE</scope>
    <source>
        <strain evidence="2">JEL0513</strain>
    </source>
</reference>
<evidence type="ECO:0000256" key="1">
    <source>
        <dbReference type="SAM" id="MobiDB-lite"/>
    </source>
</evidence>
<protein>
    <submittedName>
        <fullName evidence="2">Uncharacterized protein</fullName>
    </submittedName>
</protein>
<sequence>MKASAPVETSIEKQEESSSTSTNNESVDNKRASLRRVPNFIIGTEGLERVVFVVETETERGDKSQNETH</sequence>
<dbReference type="AlphaFoldDB" id="A0AAD5SNS5"/>
<proteinExistence type="predicted"/>
<evidence type="ECO:0000313" key="2">
    <source>
        <dbReference type="EMBL" id="KAJ3078401.1"/>
    </source>
</evidence>